<dbReference type="Proteomes" id="UP001363622">
    <property type="component" value="Unassembled WGS sequence"/>
</dbReference>
<dbReference type="InterPro" id="IPR038212">
    <property type="entry name" value="TF_EnY2_sf"/>
</dbReference>
<keyword evidence="3" id="KW-1185">Reference proteome</keyword>
<dbReference type="Gene3D" id="1.10.246.140">
    <property type="match status" value="1"/>
</dbReference>
<feature type="compositionally biased region" description="Basic and acidic residues" evidence="1">
    <location>
        <begin position="88"/>
        <end position="100"/>
    </location>
</feature>
<sequence length="146" mass="15649">MPSATPVTVSSSTTTLNPATQAALTSALLSANAIPRIQSALQQSLQESGWTHNLHNYVLKLLRDGECTTYEELMARVMAECRPGDVATESKDRDKDKDSANGDGALNGTSSKNGSGADIKIPDKAVREGIRAVRKEIERVCDISFD</sequence>
<proteinExistence type="predicted"/>
<gene>
    <name evidence="2" type="ORF">IWZ03DRAFT_90244</name>
</gene>
<reference evidence="2 3" key="1">
    <citation type="submission" date="2024-04" db="EMBL/GenBank/DDBJ databases">
        <title>Phyllosticta paracitricarpa is synonymous to the EU quarantine fungus P. citricarpa based on phylogenomic analyses.</title>
        <authorList>
            <consortium name="Lawrence Berkeley National Laboratory"/>
            <person name="Van Ingen-Buijs V.A."/>
            <person name="Van Westerhoven A.C."/>
            <person name="Haridas S."/>
            <person name="Skiadas P."/>
            <person name="Martin F."/>
            <person name="Groenewald J.Z."/>
            <person name="Crous P.W."/>
            <person name="Seidl M.F."/>
        </authorList>
    </citation>
    <scope>NUCLEOTIDE SEQUENCE [LARGE SCALE GENOMIC DNA]</scope>
    <source>
        <strain evidence="2 3">CBS 123371</strain>
    </source>
</reference>
<name>A0ABR1K8L2_9PEZI</name>
<protein>
    <submittedName>
        <fullName evidence="2">Uncharacterized protein</fullName>
    </submittedName>
</protein>
<accession>A0ABR1K8L2</accession>
<evidence type="ECO:0000313" key="3">
    <source>
        <dbReference type="Proteomes" id="UP001363622"/>
    </source>
</evidence>
<organism evidence="2 3">
    <name type="scientific">Phyllosticta citriasiana</name>
    <dbReference type="NCBI Taxonomy" id="595635"/>
    <lineage>
        <taxon>Eukaryota</taxon>
        <taxon>Fungi</taxon>
        <taxon>Dikarya</taxon>
        <taxon>Ascomycota</taxon>
        <taxon>Pezizomycotina</taxon>
        <taxon>Dothideomycetes</taxon>
        <taxon>Dothideomycetes incertae sedis</taxon>
        <taxon>Botryosphaeriales</taxon>
        <taxon>Phyllostictaceae</taxon>
        <taxon>Phyllosticta</taxon>
    </lineage>
</organism>
<dbReference type="EMBL" id="JBBPHU010000016">
    <property type="protein sequence ID" value="KAK7509861.1"/>
    <property type="molecule type" value="Genomic_DNA"/>
</dbReference>
<evidence type="ECO:0000313" key="2">
    <source>
        <dbReference type="EMBL" id="KAK7509861.1"/>
    </source>
</evidence>
<comment type="caution">
    <text evidence="2">The sequence shown here is derived from an EMBL/GenBank/DDBJ whole genome shotgun (WGS) entry which is preliminary data.</text>
</comment>
<feature type="region of interest" description="Disordered" evidence="1">
    <location>
        <begin position="82"/>
        <end position="121"/>
    </location>
</feature>
<evidence type="ECO:0000256" key="1">
    <source>
        <dbReference type="SAM" id="MobiDB-lite"/>
    </source>
</evidence>